<evidence type="ECO:0000256" key="3">
    <source>
        <dbReference type="ARBA" id="ARBA00022729"/>
    </source>
</evidence>
<dbReference type="InterPro" id="IPR010259">
    <property type="entry name" value="S8pro/Inhibitor_I9"/>
</dbReference>
<reference evidence="14" key="1">
    <citation type="journal article" date="2013" name="Science">
        <title>The Amborella genome and the evolution of flowering plants.</title>
        <authorList>
            <consortium name="Amborella Genome Project"/>
        </authorList>
    </citation>
    <scope>NUCLEOTIDE SEQUENCE [LARGE SCALE GENOMIC DNA]</scope>
</reference>
<dbReference type="AlphaFoldDB" id="U5D1C9"/>
<dbReference type="Pfam" id="PF17766">
    <property type="entry name" value="fn3_6"/>
    <property type="match status" value="1"/>
</dbReference>
<evidence type="ECO:0000259" key="12">
    <source>
        <dbReference type="Pfam" id="PF17766"/>
    </source>
</evidence>
<dbReference type="Gene3D" id="3.50.30.30">
    <property type="match status" value="1"/>
</dbReference>
<evidence type="ECO:0000256" key="5">
    <source>
        <dbReference type="ARBA" id="ARBA00022825"/>
    </source>
</evidence>
<keyword evidence="14" id="KW-1185">Reference proteome</keyword>
<evidence type="ECO:0000256" key="4">
    <source>
        <dbReference type="ARBA" id="ARBA00022801"/>
    </source>
</evidence>
<keyword evidence="5 8" id="KW-0720">Serine protease</keyword>
<dbReference type="PANTHER" id="PTHR10795">
    <property type="entry name" value="PROPROTEIN CONVERTASE SUBTILISIN/KEXIN"/>
    <property type="match status" value="1"/>
</dbReference>
<evidence type="ECO:0008006" key="15">
    <source>
        <dbReference type="Google" id="ProtNLM"/>
    </source>
</evidence>
<dbReference type="Gramene" id="ERN19436">
    <property type="protein sequence ID" value="ERN19436"/>
    <property type="gene ID" value="AMTR_s00069p00177600"/>
</dbReference>
<feature type="active site" description="Charge relay system" evidence="7 8">
    <location>
        <position position="598"/>
    </location>
</feature>
<dbReference type="HOGENOM" id="CLU_000625_4_6_1"/>
<dbReference type="Gene3D" id="2.60.40.2310">
    <property type="match status" value="1"/>
</dbReference>
<proteinExistence type="inferred from homology"/>
<feature type="domain" description="Inhibitor I9" evidence="11">
    <location>
        <begin position="80"/>
        <end position="160"/>
    </location>
</feature>
<dbReference type="SUPFAM" id="SSF52025">
    <property type="entry name" value="PA domain"/>
    <property type="match status" value="1"/>
</dbReference>
<dbReference type="GO" id="GO:0005576">
    <property type="term" value="C:extracellular region"/>
    <property type="evidence" value="ECO:0000318"/>
    <property type="project" value="GO_Central"/>
</dbReference>
<dbReference type="InterPro" id="IPR036852">
    <property type="entry name" value="Peptidase_S8/S53_dom_sf"/>
</dbReference>
<dbReference type="eggNOG" id="ENOG502QPQR">
    <property type="taxonomic scope" value="Eukaryota"/>
</dbReference>
<dbReference type="OMA" id="SAQFCGN"/>
<evidence type="ECO:0000313" key="13">
    <source>
        <dbReference type="EMBL" id="ERN19436.1"/>
    </source>
</evidence>
<dbReference type="InterPro" id="IPR000209">
    <property type="entry name" value="Peptidase_S8/S53_dom"/>
</dbReference>
<keyword evidence="2 8" id="KW-0645">Protease</keyword>
<dbReference type="InterPro" id="IPR041469">
    <property type="entry name" value="Subtilisin-like_FN3"/>
</dbReference>
<dbReference type="FunFam" id="3.50.30.30:FF:000005">
    <property type="entry name" value="subtilisin-like protease SBT1.5"/>
    <property type="match status" value="1"/>
</dbReference>
<evidence type="ECO:0000256" key="8">
    <source>
        <dbReference type="PROSITE-ProRule" id="PRU01240"/>
    </source>
</evidence>
<dbReference type="Gene3D" id="3.40.50.200">
    <property type="entry name" value="Peptidase S8/S53 domain"/>
    <property type="match status" value="1"/>
</dbReference>
<dbReference type="GO" id="GO:0006508">
    <property type="term" value="P:proteolysis"/>
    <property type="evidence" value="ECO:0007669"/>
    <property type="project" value="UniProtKB-KW"/>
</dbReference>
<evidence type="ECO:0000256" key="7">
    <source>
        <dbReference type="PIRSR" id="PIRSR615500-1"/>
    </source>
</evidence>
<protein>
    <recommendedName>
        <fullName evidence="15">Subtilisin-like protease SBT1.7</fullName>
    </recommendedName>
</protein>
<dbReference type="Proteomes" id="UP000017836">
    <property type="component" value="Unassembled WGS sequence"/>
</dbReference>
<dbReference type="InterPro" id="IPR046450">
    <property type="entry name" value="PA_dom_sf"/>
</dbReference>
<dbReference type="GO" id="GO:0004252">
    <property type="term" value="F:serine-type endopeptidase activity"/>
    <property type="evidence" value="ECO:0000318"/>
    <property type="project" value="GO_Central"/>
</dbReference>
<evidence type="ECO:0000256" key="6">
    <source>
        <dbReference type="ARBA" id="ARBA00023180"/>
    </source>
</evidence>
<keyword evidence="6" id="KW-0325">Glycoprotein</keyword>
<accession>U5D1C9</accession>
<dbReference type="FunFam" id="3.40.50.200:FF:000006">
    <property type="entry name" value="Subtilisin-like protease SBT1.5"/>
    <property type="match status" value="1"/>
</dbReference>
<evidence type="ECO:0000313" key="14">
    <source>
        <dbReference type="Proteomes" id="UP000017836"/>
    </source>
</evidence>
<name>U5D1C9_AMBTC</name>
<feature type="domain" description="Subtilisin-like protease fibronectin type-III" evidence="12">
    <location>
        <begin position="712"/>
        <end position="811"/>
    </location>
</feature>
<dbReference type="InterPro" id="IPR015500">
    <property type="entry name" value="Peptidase_S8_subtilisin-rel"/>
</dbReference>
<dbReference type="Pfam" id="PF02225">
    <property type="entry name" value="PA"/>
    <property type="match status" value="1"/>
</dbReference>
<dbReference type="InterPro" id="IPR037045">
    <property type="entry name" value="S8pro/Inhibitor_I9_sf"/>
</dbReference>
<dbReference type="MEROPS" id="S08.006"/>
<evidence type="ECO:0000256" key="2">
    <source>
        <dbReference type="ARBA" id="ARBA00022670"/>
    </source>
</evidence>
<feature type="active site" description="Charge relay system" evidence="7 8">
    <location>
        <position position="268"/>
    </location>
</feature>
<evidence type="ECO:0000256" key="1">
    <source>
        <dbReference type="ARBA" id="ARBA00011073"/>
    </source>
</evidence>
<comment type="similarity">
    <text evidence="1 8">Belongs to the peptidase S8 family.</text>
</comment>
<dbReference type="PROSITE" id="PS51892">
    <property type="entry name" value="SUBTILASE"/>
    <property type="match status" value="1"/>
</dbReference>
<evidence type="ECO:0000259" key="11">
    <source>
        <dbReference type="Pfam" id="PF05922"/>
    </source>
</evidence>
<feature type="active site" description="Charge relay system" evidence="7 8">
    <location>
        <position position="193"/>
    </location>
</feature>
<dbReference type="FunFam" id="2.60.40.2310:FF:000001">
    <property type="entry name" value="Subtilisin-like protease SBT1.5"/>
    <property type="match status" value="1"/>
</dbReference>
<keyword evidence="3" id="KW-0732">Signal</keyword>
<dbReference type="PRINTS" id="PR00723">
    <property type="entry name" value="SUBTILISIN"/>
</dbReference>
<dbReference type="Gene3D" id="3.30.70.80">
    <property type="entry name" value="Peptidase S8 propeptide/proteinase inhibitor I9"/>
    <property type="match status" value="1"/>
</dbReference>
<sequence length="815" mass="86718">MDPSPLDLVSVSTLLHINPSTKPTPQIPFISRGAMDPRISLWRSTTILCAIFLLHGASASRPHHHHSSSPTKAVKQQLETYIIHVRQPESGISSSLERESWYKSFFPKTLTSSSATESRMVYAYNKVIDGFAARLTTEEVESMKAKDGFLHAYPDKLLRLQTTRTPQFLGLSPNRGVWPDAGFGSGTIVGVLDGGIWPEHPSLDPRGMPPPPAKWKGICVDAGEDFNSSNCNNKLIGAQLFNAGAKAMLGEAAAEQPGLNSPRDMDGHGTHTATTATGGFVPHAEVLGNAEGTAVGMAPQAHLAIYKVCFGETCADSDILAALDQAVEDGVDVLSLSLGGESTRFFEDVVAIGGFTAVQKGIFMSCAAANSGPLHSTLVNEAPWVLTVGASTLDREIIADVKLGNGRIFIGESLFQPKFFKPTLLPLVYPGASGNLSAAQCAEGALDPSQVSGKVVFCERGGGIGRVQKGENVLQAGGVAMILMNDELNAFSLIADTHVLPASQVSFQDGDTMKAYINSTQYPTATILFKGTVFRDTASPAVAGFSSRGPSVESPGILKPDIIGPGVSILAGWPLNLSPSGLLNDTRRVVFNVISGTSMSTPHLSGLAALLKSTHPDWSPAALKSAMMTTANPYDTEGKPITDETQGPADIFATGAGHVNPTKATDPGLIYDLSAGDYIPYLCGLGYTEAQIQAIVRSHFKCSNQTSISEGDLNYPSISAVFSPTGPSSFTFKRTVTNVGAKYSTYEVEVVEPQGVKVEVKPKKLYFKKMNEKQTFEVVLCSYGAGSMPFSQGHIKWYSGSKYEVRSPIAIAFNE</sequence>
<feature type="domain" description="Peptidase S8/S53" evidence="9">
    <location>
        <begin position="184"/>
        <end position="647"/>
    </location>
</feature>
<dbReference type="CDD" id="cd02120">
    <property type="entry name" value="PA_subtilisin_like"/>
    <property type="match status" value="1"/>
</dbReference>
<evidence type="ECO:0000259" key="9">
    <source>
        <dbReference type="Pfam" id="PF00082"/>
    </source>
</evidence>
<keyword evidence="4 8" id="KW-0378">Hydrolase</keyword>
<dbReference type="SUPFAM" id="SSF52743">
    <property type="entry name" value="Subtilisin-like"/>
    <property type="match status" value="1"/>
</dbReference>
<dbReference type="CDD" id="cd04852">
    <property type="entry name" value="Peptidases_S8_3"/>
    <property type="match status" value="1"/>
</dbReference>
<feature type="domain" description="PA" evidence="10">
    <location>
        <begin position="426"/>
        <end position="512"/>
    </location>
</feature>
<dbReference type="InterPro" id="IPR034197">
    <property type="entry name" value="Peptidases_S8_3"/>
</dbReference>
<organism evidence="13 14">
    <name type="scientific">Amborella trichopoda</name>
    <dbReference type="NCBI Taxonomy" id="13333"/>
    <lineage>
        <taxon>Eukaryota</taxon>
        <taxon>Viridiplantae</taxon>
        <taxon>Streptophyta</taxon>
        <taxon>Embryophyta</taxon>
        <taxon>Tracheophyta</taxon>
        <taxon>Spermatophyta</taxon>
        <taxon>Magnoliopsida</taxon>
        <taxon>Amborellales</taxon>
        <taxon>Amborellaceae</taxon>
        <taxon>Amborella</taxon>
    </lineage>
</organism>
<evidence type="ECO:0000259" key="10">
    <source>
        <dbReference type="Pfam" id="PF02225"/>
    </source>
</evidence>
<dbReference type="Pfam" id="PF00082">
    <property type="entry name" value="Peptidase_S8"/>
    <property type="match status" value="1"/>
</dbReference>
<dbReference type="EMBL" id="KI392069">
    <property type="protein sequence ID" value="ERN19436.1"/>
    <property type="molecule type" value="Genomic_DNA"/>
</dbReference>
<dbReference type="Pfam" id="PF05922">
    <property type="entry name" value="Inhibitor_I9"/>
    <property type="match status" value="1"/>
</dbReference>
<dbReference type="InterPro" id="IPR045051">
    <property type="entry name" value="SBT"/>
</dbReference>
<dbReference type="InterPro" id="IPR003137">
    <property type="entry name" value="PA_domain"/>
</dbReference>
<gene>
    <name evidence="13" type="ORF">AMTR_s00069p00177600</name>
</gene>